<dbReference type="EMBL" id="NFHS01000008">
    <property type="protein sequence ID" value="OUN53165.1"/>
    <property type="molecule type" value="Genomic_DNA"/>
</dbReference>
<dbReference type="Pfam" id="PF14305">
    <property type="entry name" value="ATPgrasp_TupA"/>
    <property type="match status" value="1"/>
</dbReference>
<reference evidence="2" key="1">
    <citation type="submission" date="2017-04" db="EMBL/GenBank/DDBJ databases">
        <title>Function of individual gut microbiota members based on whole genome sequencing of pure cultures obtained from chicken caecum.</title>
        <authorList>
            <person name="Medvecky M."/>
            <person name="Cejkova D."/>
            <person name="Polansky O."/>
            <person name="Karasova D."/>
            <person name="Kubasova T."/>
            <person name="Cizek A."/>
            <person name="Rychlik I."/>
        </authorList>
    </citation>
    <scope>NUCLEOTIDE SEQUENCE [LARGE SCALE GENOMIC DNA]</scope>
    <source>
        <strain evidence="2">An67</strain>
    </source>
</reference>
<gene>
    <name evidence="1" type="ORF">B5G17_15175</name>
</gene>
<evidence type="ECO:0000313" key="2">
    <source>
        <dbReference type="Proteomes" id="UP000196329"/>
    </source>
</evidence>
<protein>
    <recommendedName>
        <fullName evidence="3">Glycosyl transferase</fullName>
    </recommendedName>
</protein>
<dbReference type="InterPro" id="IPR029465">
    <property type="entry name" value="ATPgrasp_TupA"/>
</dbReference>
<organism evidence="1 2">
    <name type="scientific">Bacteroides uniformis</name>
    <dbReference type="NCBI Taxonomy" id="820"/>
    <lineage>
        <taxon>Bacteria</taxon>
        <taxon>Pseudomonadati</taxon>
        <taxon>Bacteroidota</taxon>
        <taxon>Bacteroidia</taxon>
        <taxon>Bacteroidales</taxon>
        <taxon>Bacteroidaceae</taxon>
        <taxon>Bacteroides</taxon>
    </lineage>
</organism>
<comment type="caution">
    <text evidence="1">The sequence shown here is derived from an EMBL/GenBank/DDBJ whole genome shotgun (WGS) entry which is preliminary data.</text>
</comment>
<proteinExistence type="predicted"/>
<dbReference type="RefSeq" id="WP_087333115.1">
    <property type="nucleotide sequence ID" value="NZ_BQNL01000001.1"/>
</dbReference>
<dbReference type="Proteomes" id="UP000196329">
    <property type="component" value="Unassembled WGS sequence"/>
</dbReference>
<accession>A0A1Y3UY29</accession>
<evidence type="ECO:0000313" key="1">
    <source>
        <dbReference type="EMBL" id="OUN53165.1"/>
    </source>
</evidence>
<sequence length="307" mass="36471">MNLKKIKKYLKRPRNIIYYCLCHNPHLIKNDELYLRMLFSLRHGRSLDLSNPSTFSEKLQWLKLYNRRPEYTIMVDKYAVKEYVACLIGKEHIIQTLAVYNSVNEIDWDKLPNRFVLKTTHDSGGIVICLDRSTFDRSEAIKKLHYALVHDNYSKTREWPYKNVPRRIIAEEYIEQSSESKDLPDYKFFCFDGKVKALFVATERQNPNEEVKFDFFDADFNPLPLRQGHNHAKVLPQKPQKFEEMKRIAEILSHGIPHIRVDLYEVDNKVLFGELTFFHFGGFTPFEPQEWDRTFGNFLNLPLEITK</sequence>
<name>A0A1Y3UY29_BACUN</name>
<evidence type="ECO:0008006" key="3">
    <source>
        <dbReference type="Google" id="ProtNLM"/>
    </source>
</evidence>
<dbReference type="AlphaFoldDB" id="A0A1Y3UY29"/>